<reference evidence="1 2" key="1">
    <citation type="submission" date="2019-04" db="EMBL/GenBank/DDBJ databases">
        <title>Draft genome of the big-headed turtle Platysternon megacephalum.</title>
        <authorList>
            <person name="Gong S."/>
        </authorList>
    </citation>
    <scope>NUCLEOTIDE SEQUENCE [LARGE SCALE GENOMIC DNA]</scope>
    <source>
        <strain evidence="1">DO16091913</strain>
        <tissue evidence="1">Muscle</tissue>
    </source>
</reference>
<comment type="caution">
    <text evidence="1">The sequence shown here is derived from an EMBL/GenBank/DDBJ whole genome shotgun (WGS) entry which is preliminary data.</text>
</comment>
<name>A0A4D9DPF6_9SAUR</name>
<protein>
    <submittedName>
        <fullName evidence="1">Adenosine receptor A1-like</fullName>
    </submittedName>
</protein>
<dbReference type="EMBL" id="QXTE01000325">
    <property type="protein sequence ID" value="TFJ99495.1"/>
    <property type="molecule type" value="Genomic_DNA"/>
</dbReference>
<dbReference type="Proteomes" id="UP000297703">
    <property type="component" value="Unassembled WGS sequence"/>
</dbReference>
<proteinExistence type="predicted"/>
<evidence type="ECO:0000313" key="1">
    <source>
        <dbReference type="EMBL" id="TFJ99495.1"/>
    </source>
</evidence>
<dbReference type="AlphaFoldDB" id="A0A4D9DPF6"/>
<keyword evidence="2" id="KW-1185">Reference proteome</keyword>
<reference evidence="1 2" key="2">
    <citation type="submission" date="2019-04" db="EMBL/GenBank/DDBJ databases">
        <title>The genome sequence of big-headed turtle.</title>
        <authorList>
            <person name="Gong S."/>
        </authorList>
    </citation>
    <scope>NUCLEOTIDE SEQUENCE [LARGE SCALE GENOMIC DNA]</scope>
    <source>
        <strain evidence="1">DO16091913</strain>
        <tissue evidence="1">Muscle</tissue>
    </source>
</reference>
<sequence>MATLSSAEFGNEHTVVNELKYVIAAFAWLGISVRLGPPESIGGKFLIGNGHLLKFHLTKCIAEARCVLLEIACGQGMEYAEVGDSFLPLSRLSLRTGGCTPTALQADA</sequence>
<accession>A0A4D9DPF6</accession>
<gene>
    <name evidence="1" type="ORF">DR999_PMT18474</name>
</gene>
<keyword evidence="1" id="KW-0675">Receptor</keyword>
<organism evidence="1 2">
    <name type="scientific">Platysternon megacephalum</name>
    <name type="common">big-headed turtle</name>
    <dbReference type="NCBI Taxonomy" id="55544"/>
    <lineage>
        <taxon>Eukaryota</taxon>
        <taxon>Metazoa</taxon>
        <taxon>Chordata</taxon>
        <taxon>Craniata</taxon>
        <taxon>Vertebrata</taxon>
        <taxon>Euteleostomi</taxon>
        <taxon>Archelosauria</taxon>
        <taxon>Testudinata</taxon>
        <taxon>Testudines</taxon>
        <taxon>Cryptodira</taxon>
        <taxon>Durocryptodira</taxon>
        <taxon>Testudinoidea</taxon>
        <taxon>Platysternidae</taxon>
        <taxon>Platysternon</taxon>
    </lineage>
</organism>
<evidence type="ECO:0000313" key="2">
    <source>
        <dbReference type="Proteomes" id="UP000297703"/>
    </source>
</evidence>